<dbReference type="Proteomes" id="UP000192708">
    <property type="component" value="Unassembled WGS sequence"/>
</dbReference>
<feature type="active site" description="Proton donor/acceptor" evidence="10">
    <location>
        <position position="198"/>
    </location>
</feature>
<keyword evidence="2 10" id="KW-0963">Cytoplasm</keyword>
<dbReference type="InterPro" id="IPR036962">
    <property type="entry name" value="Glyco_hydro_3_N_sf"/>
</dbReference>
<evidence type="ECO:0000256" key="9">
    <source>
        <dbReference type="ARBA" id="ARBA00023316"/>
    </source>
</evidence>
<dbReference type="GO" id="GO:0009254">
    <property type="term" value="P:peptidoglycan turnover"/>
    <property type="evidence" value="ECO:0007669"/>
    <property type="project" value="UniProtKB-UniRule"/>
</dbReference>
<evidence type="ECO:0000256" key="1">
    <source>
        <dbReference type="ARBA" id="ARBA00001231"/>
    </source>
</evidence>
<dbReference type="GO" id="GO:0009252">
    <property type="term" value="P:peptidoglycan biosynthetic process"/>
    <property type="evidence" value="ECO:0007669"/>
    <property type="project" value="UniProtKB-KW"/>
</dbReference>
<feature type="binding site" evidence="10">
    <location>
        <position position="155"/>
    </location>
    <ligand>
        <name>substrate</name>
    </ligand>
</feature>
<dbReference type="PANTHER" id="PTHR30480">
    <property type="entry name" value="BETA-HEXOSAMINIDASE-RELATED"/>
    <property type="match status" value="1"/>
</dbReference>
<evidence type="ECO:0000313" key="13">
    <source>
        <dbReference type="Proteomes" id="UP000192708"/>
    </source>
</evidence>
<gene>
    <name evidence="10" type="primary">nagZ</name>
    <name evidence="12" type="ORF">SAMN06296008_102259</name>
</gene>
<evidence type="ECO:0000256" key="4">
    <source>
        <dbReference type="ARBA" id="ARBA00022801"/>
    </source>
</evidence>
<feature type="binding site" evidence="10">
    <location>
        <position position="76"/>
    </location>
    <ligand>
        <name>substrate</name>
    </ligand>
</feature>
<keyword evidence="13" id="KW-1185">Reference proteome</keyword>
<comment type="pathway">
    <text evidence="10">Cell wall biogenesis; peptidoglycan recycling.</text>
</comment>
<dbReference type="GO" id="GO:0005737">
    <property type="term" value="C:cytoplasm"/>
    <property type="evidence" value="ECO:0007669"/>
    <property type="project" value="UniProtKB-SubCell"/>
</dbReference>
<feature type="active site" description="Nucleophile" evidence="10">
    <location>
        <position position="268"/>
    </location>
</feature>
<dbReference type="InterPro" id="IPR019800">
    <property type="entry name" value="Glyco_hydro_3_AS"/>
</dbReference>
<comment type="function">
    <text evidence="10">Plays a role in peptidoglycan recycling by cleaving the terminal beta-1,4-linked N-acetylglucosamine (GlcNAc) from peptide-linked peptidoglycan fragments, giving rise to free GlcNAc, anhydro-N-acetylmuramic acid and anhydro-N-acetylmuramic acid-linked peptides.</text>
</comment>
<name>A0A1W1YCL9_9BURK</name>
<feature type="site" description="Important for catalytic activity" evidence="10">
    <location>
        <position position="196"/>
    </location>
</feature>
<comment type="subcellular location">
    <subcellularLocation>
        <location evidence="10">Cytoplasm</location>
    </subcellularLocation>
</comment>
<feature type="binding site" evidence="10">
    <location>
        <position position="68"/>
    </location>
    <ligand>
        <name>substrate</name>
    </ligand>
</feature>
<keyword evidence="6 10" id="KW-0573">Peptidoglycan synthesis</keyword>
<protein>
    <recommendedName>
        <fullName evidence="10">Beta-hexosaminidase</fullName>
        <ecNumber evidence="10">3.2.1.52</ecNumber>
    </recommendedName>
    <alternativeName>
        <fullName evidence="10">Beta-N-acetylhexosaminidase</fullName>
    </alternativeName>
    <alternativeName>
        <fullName evidence="10">N-acetyl-beta-glucosaminidase</fullName>
    </alternativeName>
</protein>
<reference evidence="12 13" key="1">
    <citation type="submission" date="2017-04" db="EMBL/GenBank/DDBJ databases">
        <authorList>
            <person name="Afonso C.L."/>
            <person name="Miller P.J."/>
            <person name="Scott M.A."/>
            <person name="Spackman E."/>
            <person name="Goraichik I."/>
            <person name="Dimitrov K.M."/>
            <person name="Suarez D.L."/>
            <person name="Swayne D.E."/>
        </authorList>
    </citation>
    <scope>NUCLEOTIDE SEQUENCE [LARGE SCALE GENOMIC DNA]</scope>
    <source>
        <strain evidence="12 13">VK13</strain>
    </source>
</reference>
<dbReference type="AlphaFoldDB" id="A0A1W1YCL9"/>
<evidence type="ECO:0000259" key="11">
    <source>
        <dbReference type="Pfam" id="PF00933"/>
    </source>
</evidence>
<keyword evidence="5 10" id="KW-0133">Cell shape</keyword>
<dbReference type="GO" id="GO:0005975">
    <property type="term" value="P:carbohydrate metabolic process"/>
    <property type="evidence" value="ECO:0007669"/>
    <property type="project" value="InterPro"/>
</dbReference>
<dbReference type="InterPro" id="IPR050226">
    <property type="entry name" value="NagZ_Beta-hexosaminidase"/>
</dbReference>
<dbReference type="UniPathway" id="UPA00544"/>
<evidence type="ECO:0000256" key="8">
    <source>
        <dbReference type="ARBA" id="ARBA00023306"/>
    </source>
</evidence>
<organism evidence="12 13">
    <name type="scientific">Polynucleobacter kasalickyi</name>
    <dbReference type="NCBI Taxonomy" id="1938817"/>
    <lineage>
        <taxon>Bacteria</taxon>
        <taxon>Pseudomonadati</taxon>
        <taxon>Pseudomonadota</taxon>
        <taxon>Betaproteobacteria</taxon>
        <taxon>Burkholderiales</taxon>
        <taxon>Burkholderiaceae</taxon>
        <taxon>Polynucleobacter</taxon>
    </lineage>
</organism>
<dbReference type="NCBIfam" id="NF003740">
    <property type="entry name" value="PRK05337.1"/>
    <property type="match status" value="1"/>
</dbReference>
<sequence>MKRKNFTPGPVVLDVLADELTLEDVERIKHPLTGGVILFGRNFQSRAQLTALTKSIKKVREDVLIAIDHEGGRVQRAKTDGFTHLPAMQRLGNIWSGKQLPSGRYTASETALMAMNAATAVGYVLASELRACGVDFSFTPVLDLDYGNSQVIGDRSFHQESSIVTMLARSLNHGLLLAGMKNCGKHFPGHGFASADSHVEIPTDTRSLVEILKKDAKPYLDLGLTLDSVMPAHVIYPAVDKMPAGFSKIWLQDILRRKLGFNGVIFSDDLSMEGASVAGNVVQGAQAALSAGCDAVLICNRPDLADQLLHELKIHEKLFAVSRQRLIRLFPQSHSLSWKELQMEQQYAEAKMLLQTYGLIA</sequence>
<dbReference type="GO" id="GO:0051301">
    <property type="term" value="P:cell division"/>
    <property type="evidence" value="ECO:0007669"/>
    <property type="project" value="UniProtKB-KW"/>
</dbReference>
<dbReference type="GO" id="GO:0004563">
    <property type="term" value="F:beta-N-acetylhexosaminidase activity"/>
    <property type="evidence" value="ECO:0007669"/>
    <property type="project" value="UniProtKB-UniRule"/>
</dbReference>
<dbReference type="STRING" id="1938817.SAMN06296008_102259"/>
<comment type="catalytic activity">
    <reaction evidence="1 10">
        <text>Hydrolysis of terminal non-reducing N-acetyl-D-hexosamine residues in N-acetyl-beta-D-hexosaminides.</text>
        <dbReference type="EC" id="3.2.1.52"/>
    </reaction>
</comment>
<dbReference type="RefSeq" id="WP_084282640.1">
    <property type="nucleotide sequence ID" value="NZ_FWXJ01000002.1"/>
</dbReference>
<dbReference type="PANTHER" id="PTHR30480:SF13">
    <property type="entry name" value="BETA-HEXOSAMINIDASE"/>
    <property type="match status" value="1"/>
</dbReference>
<keyword evidence="7 10" id="KW-0326">Glycosidase</keyword>
<dbReference type="GO" id="GO:0008360">
    <property type="term" value="P:regulation of cell shape"/>
    <property type="evidence" value="ECO:0007669"/>
    <property type="project" value="UniProtKB-KW"/>
</dbReference>
<accession>A0A1W1YCL9</accession>
<proteinExistence type="inferred from homology"/>
<dbReference type="EC" id="3.2.1.52" evidence="10"/>
<comment type="similarity">
    <text evidence="10">Belongs to the glycosyl hydrolase 3 family. NagZ subfamily.</text>
</comment>
<dbReference type="EMBL" id="FWXJ01000002">
    <property type="protein sequence ID" value="SMC33960.1"/>
    <property type="molecule type" value="Genomic_DNA"/>
</dbReference>
<feature type="binding site" evidence="10">
    <location>
        <begin position="185"/>
        <end position="186"/>
    </location>
    <ligand>
        <name>substrate</name>
    </ligand>
</feature>
<feature type="domain" description="Glycoside hydrolase family 3 N-terminal" evidence="11">
    <location>
        <begin position="23"/>
        <end position="329"/>
    </location>
</feature>
<dbReference type="Gene3D" id="3.20.20.300">
    <property type="entry name" value="Glycoside hydrolase, family 3, N-terminal domain"/>
    <property type="match status" value="1"/>
</dbReference>
<keyword evidence="4 10" id="KW-0378">Hydrolase</keyword>
<keyword evidence="8 10" id="KW-0131">Cell cycle</keyword>
<dbReference type="OrthoDB" id="9786661at2"/>
<evidence type="ECO:0000313" key="12">
    <source>
        <dbReference type="EMBL" id="SMC33960.1"/>
    </source>
</evidence>
<dbReference type="SUPFAM" id="SSF51445">
    <property type="entry name" value="(Trans)glycosidases"/>
    <property type="match status" value="1"/>
</dbReference>
<dbReference type="HAMAP" id="MF_00364">
    <property type="entry name" value="NagZ"/>
    <property type="match status" value="1"/>
</dbReference>
<evidence type="ECO:0000256" key="6">
    <source>
        <dbReference type="ARBA" id="ARBA00022984"/>
    </source>
</evidence>
<dbReference type="PROSITE" id="PS00775">
    <property type="entry name" value="GLYCOSYL_HYDROL_F3"/>
    <property type="match status" value="1"/>
</dbReference>
<dbReference type="InterPro" id="IPR001764">
    <property type="entry name" value="Glyco_hydro_3_N"/>
</dbReference>
<keyword evidence="3 10" id="KW-0132">Cell division</keyword>
<dbReference type="GO" id="GO:0071555">
    <property type="term" value="P:cell wall organization"/>
    <property type="evidence" value="ECO:0007669"/>
    <property type="project" value="UniProtKB-KW"/>
</dbReference>
<evidence type="ECO:0000256" key="10">
    <source>
        <dbReference type="HAMAP-Rule" id="MF_00364"/>
    </source>
</evidence>
<dbReference type="InterPro" id="IPR017853">
    <property type="entry name" value="GH"/>
</dbReference>
<evidence type="ECO:0000256" key="5">
    <source>
        <dbReference type="ARBA" id="ARBA00022960"/>
    </source>
</evidence>
<evidence type="ECO:0000256" key="2">
    <source>
        <dbReference type="ARBA" id="ARBA00022490"/>
    </source>
</evidence>
<keyword evidence="9 10" id="KW-0961">Cell wall biogenesis/degradation</keyword>
<evidence type="ECO:0000256" key="3">
    <source>
        <dbReference type="ARBA" id="ARBA00022618"/>
    </source>
</evidence>
<dbReference type="InterPro" id="IPR022956">
    <property type="entry name" value="Beta_hexosaminidase_bac"/>
</dbReference>
<evidence type="ECO:0000256" key="7">
    <source>
        <dbReference type="ARBA" id="ARBA00023295"/>
    </source>
</evidence>
<dbReference type="Pfam" id="PF00933">
    <property type="entry name" value="Glyco_hydro_3"/>
    <property type="match status" value="1"/>
</dbReference>